<feature type="active site" description="Schiff-base intermediate with acetaldehyde" evidence="7">
    <location>
        <position position="153"/>
    </location>
</feature>
<dbReference type="RefSeq" id="WP_005539849.1">
    <property type="nucleotide sequence ID" value="NZ_JH378830.1"/>
</dbReference>
<comment type="caution">
    <text evidence="8">The sequence shown here is derived from an EMBL/GenBank/DDBJ whole genome shotgun (WGS) entry which is preliminary data.</text>
</comment>
<dbReference type="PIRSF" id="PIRSF001357">
    <property type="entry name" value="DeoC"/>
    <property type="match status" value="1"/>
</dbReference>
<dbReference type="UniPathway" id="UPA00002">
    <property type="reaction ID" value="UER00468"/>
</dbReference>
<sequence length="216" mass="24111">MTQKEILSHVDHTLLKPYATWDDIQNLCREAVKHKTAAVCIAPNYIKRVRAKFKKKLKICTVVGFPLGFSSKEAKLVEVIQALEDGADEIDMVINISDVKNGDFDKVSQEISLLKNAVDDKILKVIIETCYLNEDEKIKLCEIIKKLGAHYIKTSTGFGTAGAVMEDILLFKKHIGKDVKIKAAGGIKTREDMEAFLKAGCDRIGTSWAVKNLKME</sequence>
<dbReference type="GO" id="GO:0004139">
    <property type="term" value="F:deoxyribose-phosphate aldolase activity"/>
    <property type="evidence" value="ECO:0007669"/>
    <property type="project" value="UniProtKB-UniRule"/>
</dbReference>
<evidence type="ECO:0000256" key="2">
    <source>
        <dbReference type="ARBA" id="ARBA00022490"/>
    </source>
</evidence>
<evidence type="ECO:0000313" key="9">
    <source>
        <dbReference type="Proteomes" id="UP000003011"/>
    </source>
</evidence>
<comment type="catalytic activity">
    <reaction evidence="5 7">
        <text>2-deoxy-D-ribose 5-phosphate = D-glyceraldehyde 3-phosphate + acetaldehyde</text>
        <dbReference type="Rhea" id="RHEA:12821"/>
        <dbReference type="ChEBI" id="CHEBI:15343"/>
        <dbReference type="ChEBI" id="CHEBI:59776"/>
        <dbReference type="ChEBI" id="CHEBI:62877"/>
        <dbReference type="EC" id="4.1.2.4"/>
    </reaction>
</comment>
<feature type="active site" description="Proton donor/acceptor" evidence="7">
    <location>
        <position position="91"/>
    </location>
</feature>
<dbReference type="InterPro" id="IPR002915">
    <property type="entry name" value="DeoC/FbaB/LacD_aldolase"/>
</dbReference>
<keyword evidence="9" id="KW-1185">Reference proteome</keyword>
<evidence type="ECO:0000313" key="8">
    <source>
        <dbReference type="EMBL" id="EHI56153.1"/>
    </source>
</evidence>
<dbReference type="InterPro" id="IPR013785">
    <property type="entry name" value="Aldolase_TIM"/>
</dbReference>
<dbReference type="PANTHER" id="PTHR10889">
    <property type="entry name" value="DEOXYRIBOSE-PHOSPHATE ALDOLASE"/>
    <property type="match status" value="1"/>
</dbReference>
<gene>
    <name evidence="7" type="primary">deoC</name>
    <name evidence="8" type="ORF">HMPREF9333_00683</name>
</gene>
<evidence type="ECO:0000256" key="6">
    <source>
        <dbReference type="ARBA" id="ARBA00056337"/>
    </source>
</evidence>
<evidence type="ECO:0000256" key="4">
    <source>
        <dbReference type="ARBA" id="ARBA00023270"/>
    </source>
</evidence>
<dbReference type="CDD" id="cd00959">
    <property type="entry name" value="DeoC"/>
    <property type="match status" value="1"/>
</dbReference>
<comment type="subcellular location">
    <subcellularLocation>
        <location evidence="7">Cytoplasm</location>
    </subcellularLocation>
</comment>
<dbReference type="SMART" id="SM01133">
    <property type="entry name" value="DeoC"/>
    <property type="match status" value="1"/>
</dbReference>
<dbReference type="PANTHER" id="PTHR10889:SF1">
    <property type="entry name" value="DEOXYRIBOSE-PHOSPHATE ALDOLASE"/>
    <property type="match status" value="1"/>
</dbReference>
<evidence type="ECO:0000256" key="1">
    <source>
        <dbReference type="ARBA" id="ARBA00010936"/>
    </source>
</evidence>
<dbReference type="GO" id="GO:0009264">
    <property type="term" value="P:deoxyribonucleotide catabolic process"/>
    <property type="evidence" value="ECO:0007669"/>
    <property type="project" value="UniProtKB-UniRule"/>
</dbReference>
<dbReference type="AlphaFoldDB" id="G5GGJ3"/>
<evidence type="ECO:0000256" key="7">
    <source>
        <dbReference type="HAMAP-Rule" id="MF_00114"/>
    </source>
</evidence>
<dbReference type="HOGENOM" id="CLU_053595_0_1_9"/>
<dbReference type="FunFam" id="3.20.20.70:FF:000044">
    <property type="entry name" value="Deoxyribose-phosphate aldolase"/>
    <property type="match status" value="1"/>
</dbReference>
<comment type="similarity">
    <text evidence="1 7">Belongs to the DeoC/FbaB aldolase family. DeoC type 1 subfamily.</text>
</comment>
<organism evidence="8 9">
    <name type="scientific">Johnsonella ignava ATCC 51276</name>
    <dbReference type="NCBI Taxonomy" id="679200"/>
    <lineage>
        <taxon>Bacteria</taxon>
        <taxon>Bacillati</taxon>
        <taxon>Bacillota</taxon>
        <taxon>Clostridia</taxon>
        <taxon>Lachnospirales</taxon>
        <taxon>Lachnospiraceae</taxon>
        <taxon>Johnsonella</taxon>
    </lineage>
</organism>
<dbReference type="InterPro" id="IPR028581">
    <property type="entry name" value="DeoC_typeI"/>
</dbReference>
<dbReference type="GO" id="GO:0005737">
    <property type="term" value="C:cytoplasm"/>
    <property type="evidence" value="ECO:0007669"/>
    <property type="project" value="UniProtKB-SubCell"/>
</dbReference>
<dbReference type="SUPFAM" id="SSF51569">
    <property type="entry name" value="Aldolase"/>
    <property type="match status" value="1"/>
</dbReference>
<comment type="pathway">
    <text evidence="7">Carbohydrate degradation; 2-deoxy-D-ribose 1-phosphate degradation; D-glyceraldehyde 3-phosphate and acetaldehyde from 2-deoxy-alpha-D-ribose 1-phosphate: step 2/2.</text>
</comment>
<dbReference type="HAMAP" id="MF_00114">
    <property type="entry name" value="DeoC_type1"/>
    <property type="match status" value="1"/>
</dbReference>
<dbReference type="Gene3D" id="3.20.20.70">
    <property type="entry name" value="Aldolase class I"/>
    <property type="match status" value="1"/>
</dbReference>
<protein>
    <recommendedName>
        <fullName evidence="7">Deoxyribose-phosphate aldolase</fullName>
        <shortName evidence="7">DERA</shortName>
        <ecNumber evidence="7">4.1.2.4</ecNumber>
    </recommendedName>
    <alternativeName>
        <fullName evidence="7">2-deoxy-D-ribose 5-phosphate aldolase</fullName>
    </alternativeName>
    <alternativeName>
        <fullName evidence="7">Phosphodeoxyriboaldolase</fullName>
        <shortName evidence="7">Deoxyriboaldolase</shortName>
    </alternativeName>
</protein>
<keyword evidence="2 7" id="KW-0963">Cytoplasm</keyword>
<accession>G5GGJ3</accession>
<dbReference type="GO" id="GO:0016052">
    <property type="term" value="P:carbohydrate catabolic process"/>
    <property type="evidence" value="ECO:0007669"/>
    <property type="project" value="TreeGrafter"/>
</dbReference>
<evidence type="ECO:0000256" key="3">
    <source>
        <dbReference type="ARBA" id="ARBA00023239"/>
    </source>
</evidence>
<keyword evidence="3 7" id="KW-0456">Lyase</keyword>
<name>G5GGJ3_9FIRM</name>
<dbReference type="Proteomes" id="UP000003011">
    <property type="component" value="Unassembled WGS sequence"/>
</dbReference>
<reference evidence="8 9" key="1">
    <citation type="submission" date="2011-08" db="EMBL/GenBank/DDBJ databases">
        <title>The Genome Sequence of Johnsonella ignava ATCC 51276.</title>
        <authorList>
            <consortium name="The Broad Institute Genome Sequencing Platform"/>
            <person name="Earl A."/>
            <person name="Ward D."/>
            <person name="Feldgarden M."/>
            <person name="Gevers D."/>
            <person name="Izard J."/>
            <person name="Blanton J.M."/>
            <person name="Baranova O.V."/>
            <person name="Dewhirst F.E."/>
            <person name="Young S.K."/>
            <person name="Zeng Q."/>
            <person name="Gargeya S."/>
            <person name="Fitzgerald M."/>
            <person name="Haas B."/>
            <person name="Abouelleil A."/>
            <person name="Alvarado L."/>
            <person name="Arachchi H.M."/>
            <person name="Berlin A."/>
            <person name="Brown A."/>
            <person name="Chapman S.B."/>
            <person name="Chen Z."/>
            <person name="Dunbar C."/>
            <person name="Freedman E."/>
            <person name="Gearin G."/>
            <person name="Gellesch M."/>
            <person name="Goldberg J."/>
            <person name="Griggs A."/>
            <person name="Gujja S."/>
            <person name="Heiman D."/>
            <person name="Howarth C."/>
            <person name="Larson L."/>
            <person name="Lui A."/>
            <person name="MacDonald P.J.P."/>
            <person name="Montmayeur A."/>
            <person name="Murphy C."/>
            <person name="Neiman D."/>
            <person name="Pearson M."/>
            <person name="Priest M."/>
            <person name="Roberts A."/>
            <person name="Saif S."/>
            <person name="Shea T."/>
            <person name="Shenoy N."/>
            <person name="Sisk P."/>
            <person name="Stolte C."/>
            <person name="Sykes S."/>
            <person name="Wortman J."/>
            <person name="Nusbaum C."/>
            <person name="Birren B."/>
        </authorList>
    </citation>
    <scope>NUCLEOTIDE SEQUENCE [LARGE SCALE GENOMIC DNA]</scope>
    <source>
        <strain evidence="8 9">ATCC 51276</strain>
    </source>
</reference>
<dbReference type="GO" id="GO:0006018">
    <property type="term" value="P:2-deoxyribose 1-phosphate catabolic process"/>
    <property type="evidence" value="ECO:0007669"/>
    <property type="project" value="UniProtKB-UniRule"/>
</dbReference>
<dbReference type="Pfam" id="PF01791">
    <property type="entry name" value="DeoC"/>
    <property type="match status" value="1"/>
</dbReference>
<dbReference type="OrthoDB" id="9778711at2"/>
<proteinExistence type="inferred from homology"/>
<dbReference type="PATRIC" id="fig|679200.3.peg.719"/>
<feature type="active site" description="Proton donor/acceptor" evidence="7">
    <location>
        <position position="182"/>
    </location>
</feature>
<dbReference type="EC" id="4.1.2.4" evidence="7"/>
<evidence type="ECO:0000256" key="5">
    <source>
        <dbReference type="ARBA" id="ARBA00048791"/>
    </source>
</evidence>
<dbReference type="InterPro" id="IPR011343">
    <property type="entry name" value="DeoC"/>
</dbReference>
<comment type="function">
    <text evidence="6 7">Catalyzes a reversible aldol reaction between acetaldehyde and D-glyceraldehyde 3-phosphate to generate 2-deoxy-D-ribose 5-phosphate.</text>
</comment>
<keyword evidence="4 7" id="KW-0704">Schiff base</keyword>
<dbReference type="NCBIfam" id="TIGR00126">
    <property type="entry name" value="deoC"/>
    <property type="match status" value="1"/>
</dbReference>
<dbReference type="STRING" id="679200.HMPREF9333_00683"/>
<dbReference type="eggNOG" id="COG0274">
    <property type="taxonomic scope" value="Bacteria"/>
</dbReference>
<dbReference type="EMBL" id="ACZL01000012">
    <property type="protein sequence ID" value="EHI56153.1"/>
    <property type="molecule type" value="Genomic_DNA"/>
</dbReference>